<dbReference type="RefSeq" id="WP_242854522.1">
    <property type="nucleotide sequence ID" value="NZ_CZAU01000015.1"/>
</dbReference>
<dbReference type="InterPro" id="IPR021127">
    <property type="entry name" value="CRISPR_associated_Cas2"/>
</dbReference>
<comment type="cofactor">
    <cofactor evidence="1 9">
        <name>Mg(2+)</name>
        <dbReference type="ChEBI" id="CHEBI:18420"/>
    </cofactor>
</comment>
<dbReference type="EC" id="3.1.-.-" evidence="9"/>
<evidence type="ECO:0000313" key="10">
    <source>
        <dbReference type="EMBL" id="CUP57614.1"/>
    </source>
</evidence>
<comment type="similarity">
    <text evidence="2 9">Belongs to the CRISPR-associated endoribonuclease Cas2 protein family.</text>
</comment>
<accession>A0A174P9H4</accession>
<evidence type="ECO:0000256" key="5">
    <source>
        <dbReference type="ARBA" id="ARBA00022759"/>
    </source>
</evidence>
<protein>
    <recommendedName>
        <fullName evidence="9">CRISPR-associated endoribonuclease Cas2</fullName>
        <ecNumber evidence="9">3.1.-.-</ecNumber>
    </recommendedName>
</protein>
<dbReference type="NCBIfam" id="TIGR01573">
    <property type="entry name" value="cas2"/>
    <property type="match status" value="1"/>
</dbReference>
<dbReference type="GO" id="GO:0051607">
    <property type="term" value="P:defense response to virus"/>
    <property type="evidence" value="ECO:0007669"/>
    <property type="project" value="UniProtKB-UniRule"/>
</dbReference>
<dbReference type="SUPFAM" id="SSF143430">
    <property type="entry name" value="TTP0101/SSO1404-like"/>
    <property type="match status" value="1"/>
</dbReference>
<gene>
    <name evidence="9" type="primary">cas2</name>
    <name evidence="10" type="ORF">ERS852520_01675</name>
</gene>
<keyword evidence="8 9" id="KW-0051">Antiviral defense</keyword>
<evidence type="ECO:0000256" key="4">
    <source>
        <dbReference type="ARBA" id="ARBA00022723"/>
    </source>
</evidence>
<dbReference type="AlphaFoldDB" id="A0A174P9H4"/>
<dbReference type="GO" id="GO:0046872">
    <property type="term" value="F:metal ion binding"/>
    <property type="evidence" value="ECO:0007669"/>
    <property type="project" value="UniProtKB-UniRule"/>
</dbReference>
<evidence type="ECO:0000256" key="3">
    <source>
        <dbReference type="ARBA" id="ARBA00022722"/>
    </source>
</evidence>
<dbReference type="Pfam" id="PF09827">
    <property type="entry name" value="CRISPR_Cas2"/>
    <property type="match status" value="1"/>
</dbReference>
<comment type="subunit">
    <text evidence="9">Homodimer, forms a heterotetramer with a Cas1 homodimer.</text>
</comment>
<keyword evidence="6 9" id="KW-0378">Hydrolase</keyword>
<organism evidence="10 11">
    <name type="scientific">Anaerostipes hadrus</name>
    <dbReference type="NCBI Taxonomy" id="649756"/>
    <lineage>
        <taxon>Bacteria</taxon>
        <taxon>Bacillati</taxon>
        <taxon>Bacillota</taxon>
        <taxon>Clostridia</taxon>
        <taxon>Lachnospirales</taxon>
        <taxon>Lachnospiraceae</taxon>
        <taxon>Anaerostipes</taxon>
    </lineage>
</organism>
<proteinExistence type="inferred from homology"/>
<evidence type="ECO:0000256" key="7">
    <source>
        <dbReference type="ARBA" id="ARBA00022842"/>
    </source>
</evidence>
<evidence type="ECO:0000256" key="2">
    <source>
        <dbReference type="ARBA" id="ARBA00009959"/>
    </source>
</evidence>
<comment type="function">
    <text evidence="9">CRISPR (clustered regularly interspaced short palindromic repeat), is an adaptive immune system that provides protection against mobile genetic elements (viruses, transposable elements and conjugative plasmids). CRISPR clusters contain sequences complementary to antecedent mobile elements and target invading nucleic acids. CRISPR clusters are transcribed and processed into CRISPR RNA (crRNA). Functions as a ssRNA-specific endoribonuclease. Involved in the integration of spacer DNA into the CRISPR cassette.</text>
</comment>
<evidence type="ECO:0000256" key="9">
    <source>
        <dbReference type="HAMAP-Rule" id="MF_01471"/>
    </source>
</evidence>
<evidence type="ECO:0000256" key="6">
    <source>
        <dbReference type="ARBA" id="ARBA00022801"/>
    </source>
</evidence>
<sequence length="106" mass="12289">MSYRFMRVIVFFDLPTTSLADKTEYRKFRNLLLRKGFAMMQESVYSKLALNMTVANGIISNIKEHKPKDGLVQMLIITEKQYSKMEYVVGTKNSSIIDSDQRTVIL</sequence>
<evidence type="ECO:0000256" key="8">
    <source>
        <dbReference type="ARBA" id="ARBA00023118"/>
    </source>
</evidence>
<dbReference type="GO" id="GO:0004521">
    <property type="term" value="F:RNA endonuclease activity"/>
    <property type="evidence" value="ECO:0007669"/>
    <property type="project" value="InterPro"/>
</dbReference>
<keyword evidence="5 9" id="KW-0255">Endonuclease</keyword>
<keyword evidence="3 9" id="KW-0540">Nuclease</keyword>
<dbReference type="GO" id="GO:0043571">
    <property type="term" value="P:maintenance of CRISPR repeat elements"/>
    <property type="evidence" value="ECO:0007669"/>
    <property type="project" value="UniProtKB-UniRule"/>
</dbReference>
<evidence type="ECO:0000313" key="11">
    <source>
        <dbReference type="Proteomes" id="UP000095564"/>
    </source>
</evidence>
<dbReference type="Proteomes" id="UP000095564">
    <property type="component" value="Unassembled WGS sequence"/>
</dbReference>
<keyword evidence="7 9" id="KW-0460">Magnesium</keyword>
<dbReference type="EMBL" id="CZAU01000015">
    <property type="protein sequence ID" value="CUP57614.1"/>
    <property type="molecule type" value="Genomic_DNA"/>
</dbReference>
<dbReference type="HAMAP" id="MF_01471">
    <property type="entry name" value="Cas2"/>
    <property type="match status" value="1"/>
</dbReference>
<name>A0A174P9H4_ANAHA</name>
<evidence type="ECO:0000256" key="1">
    <source>
        <dbReference type="ARBA" id="ARBA00001946"/>
    </source>
</evidence>
<dbReference type="InterPro" id="IPR019199">
    <property type="entry name" value="Virulence_VapD/CRISPR_Cas2"/>
</dbReference>
<reference evidence="10 11" key="1">
    <citation type="submission" date="2015-09" db="EMBL/GenBank/DDBJ databases">
        <authorList>
            <consortium name="Pathogen Informatics"/>
        </authorList>
    </citation>
    <scope>NUCLEOTIDE SEQUENCE [LARGE SCALE GENOMIC DNA]</scope>
    <source>
        <strain evidence="10 11">2789STDY5834908</strain>
    </source>
</reference>
<keyword evidence="4 9" id="KW-0479">Metal-binding</keyword>
<feature type="binding site" evidence="9">
    <location>
        <position position="13"/>
    </location>
    <ligand>
        <name>Mg(2+)</name>
        <dbReference type="ChEBI" id="CHEBI:18420"/>
        <note>catalytic</note>
    </ligand>
</feature>
<dbReference type="GO" id="GO:0016787">
    <property type="term" value="F:hydrolase activity"/>
    <property type="evidence" value="ECO:0007669"/>
    <property type="project" value="UniProtKB-KW"/>
</dbReference>